<organism evidence="1 2">
    <name type="scientific">Fusobacterium animalis</name>
    <dbReference type="NCBI Taxonomy" id="76859"/>
    <lineage>
        <taxon>Bacteria</taxon>
        <taxon>Fusobacteriati</taxon>
        <taxon>Fusobacteriota</taxon>
        <taxon>Fusobacteriia</taxon>
        <taxon>Fusobacteriales</taxon>
        <taxon>Fusobacteriaceae</taxon>
        <taxon>Fusobacterium</taxon>
    </lineage>
</organism>
<dbReference type="AlphaFoldDB" id="A0A2G9FDR2"/>
<dbReference type="RefSeq" id="WP_158410689.1">
    <property type="nucleotide sequence ID" value="NZ_CP056023.1"/>
</dbReference>
<protein>
    <submittedName>
        <fullName evidence="1">Uncharacterized protein</fullName>
    </submittedName>
</protein>
<proteinExistence type="predicted"/>
<evidence type="ECO:0000313" key="2">
    <source>
        <dbReference type="Proteomes" id="UP000230719"/>
    </source>
</evidence>
<accession>A0A2G9FDR2</accession>
<dbReference type="EMBL" id="NPND01000013">
    <property type="protein sequence ID" value="PIM91317.1"/>
    <property type="molecule type" value="Genomic_DNA"/>
</dbReference>
<reference evidence="1 2" key="1">
    <citation type="submission" date="2017-08" db="EMBL/GenBank/DDBJ databases">
        <title>Analysis of Fusobacterium persistence and antibiotic response in human colorectal.</title>
        <authorList>
            <person name="Bullman S."/>
        </authorList>
    </citation>
    <scope>NUCLEOTIDE SEQUENCE [LARGE SCALE GENOMIC DNA]</scope>
    <source>
        <strain evidence="1 2">P2_CP</strain>
    </source>
</reference>
<comment type="caution">
    <text evidence="1">The sequence shown here is derived from an EMBL/GenBank/DDBJ whole genome shotgun (WGS) entry which is preliminary data.</text>
</comment>
<gene>
    <name evidence="1" type="ORF">CI114_05385</name>
</gene>
<dbReference type="Proteomes" id="UP000230719">
    <property type="component" value="Unassembled WGS sequence"/>
</dbReference>
<name>A0A2G9FDR2_9FUSO</name>
<evidence type="ECO:0000313" key="1">
    <source>
        <dbReference type="EMBL" id="PIM91317.1"/>
    </source>
</evidence>
<sequence>MFGVWWQVTKTQKQKEKDEMKNHLLGLRYNLEKNIKKFDYLYKNIIIFSYTLRSFYDRIDKGFFEEIDSNGVFIDTKIFNLNFTNDILDLKNLTISSKKSSTSTSGR</sequence>